<name>B3RPP0_TRIAD</name>
<dbReference type="STRING" id="10228.B3RPP0"/>
<dbReference type="InParanoid" id="B3RPP0"/>
<dbReference type="GO" id="GO:0071482">
    <property type="term" value="P:cellular response to light stimulus"/>
    <property type="evidence" value="ECO:0000318"/>
    <property type="project" value="GO_Central"/>
</dbReference>
<dbReference type="CTD" id="6751273"/>
<feature type="transmembrane region" description="Helical" evidence="8">
    <location>
        <begin position="132"/>
        <end position="155"/>
    </location>
</feature>
<organism evidence="10 11">
    <name type="scientific">Trichoplax adhaerens</name>
    <name type="common">Trichoplax reptans</name>
    <dbReference type="NCBI Taxonomy" id="10228"/>
    <lineage>
        <taxon>Eukaryota</taxon>
        <taxon>Metazoa</taxon>
        <taxon>Placozoa</taxon>
        <taxon>Uniplacotomia</taxon>
        <taxon>Trichoplacea</taxon>
        <taxon>Trichoplacidae</taxon>
        <taxon>Trichoplax</taxon>
    </lineage>
</organism>
<keyword evidence="5 8" id="KW-0472">Membrane</keyword>
<evidence type="ECO:0000256" key="7">
    <source>
        <dbReference type="ARBA" id="ARBA00023224"/>
    </source>
</evidence>
<keyword evidence="3 8" id="KW-1133">Transmembrane helix</keyword>
<dbReference type="InterPro" id="IPR017452">
    <property type="entry name" value="GPCR_Rhodpsn_7TM"/>
</dbReference>
<dbReference type="InterPro" id="IPR050125">
    <property type="entry name" value="GPCR_opsins"/>
</dbReference>
<dbReference type="RefSeq" id="XP_002109502.1">
    <property type="nucleotide sequence ID" value="XM_002109466.1"/>
</dbReference>
<dbReference type="FunFam" id="1.20.1070.10:FF:000400">
    <property type="entry name" value="Melanopsin-B"/>
    <property type="match status" value="1"/>
</dbReference>
<feature type="domain" description="G-protein coupled receptors family 1 profile" evidence="9">
    <location>
        <begin position="35"/>
        <end position="289"/>
    </location>
</feature>
<keyword evidence="4" id="KW-0297">G-protein coupled receptor</keyword>
<evidence type="ECO:0000313" key="11">
    <source>
        <dbReference type="Proteomes" id="UP000009022"/>
    </source>
</evidence>
<evidence type="ECO:0000259" key="9">
    <source>
        <dbReference type="PROSITE" id="PS50262"/>
    </source>
</evidence>
<dbReference type="PRINTS" id="PR00237">
    <property type="entry name" value="GPCRRHODOPSN"/>
</dbReference>
<dbReference type="GO" id="GO:0008020">
    <property type="term" value="F:G protein-coupled photoreceptor activity"/>
    <property type="evidence" value="ECO:0000318"/>
    <property type="project" value="GO_Central"/>
</dbReference>
<protein>
    <recommendedName>
        <fullName evidence="9">G-protein coupled receptors family 1 profile domain-containing protein</fullName>
    </recommendedName>
</protein>
<comment type="subcellular location">
    <subcellularLocation>
        <location evidence="1">Membrane</location>
        <topology evidence="1">Multi-pass membrane protein</topology>
    </subcellularLocation>
</comment>
<reference evidence="10 11" key="1">
    <citation type="journal article" date="2008" name="Nature">
        <title>The Trichoplax genome and the nature of placozoans.</title>
        <authorList>
            <person name="Srivastava M."/>
            <person name="Begovic E."/>
            <person name="Chapman J."/>
            <person name="Putnam N.H."/>
            <person name="Hellsten U."/>
            <person name="Kawashima T."/>
            <person name="Kuo A."/>
            <person name="Mitros T."/>
            <person name="Salamov A."/>
            <person name="Carpenter M.L."/>
            <person name="Signorovitch A.Y."/>
            <person name="Moreno M.A."/>
            <person name="Kamm K."/>
            <person name="Grimwood J."/>
            <person name="Schmutz J."/>
            <person name="Shapiro H."/>
            <person name="Grigoriev I.V."/>
            <person name="Buss L.W."/>
            <person name="Schierwater B."/>
            <person name="Dellaporta S.L."/>
            <person name="Rokhsar D.S."/>
        </authorList>
    </citation>
    <scope>NUCLEOTIDE SEQUENCE [LARGE SCALE GENOMIC DNA]</scope>
    <source>
        <strain evidence="10 11">Grell-BS-1999</strain>
    </source>
</reference>
<evidence type="ECO:0000256" key="5">
    <source>
        <dbReference type="ARBA" id="ARBA00023136"/>
    </source>
</evidence>
<evidence type="ECO:0000256" key="6">
    <source>
        <dbReference type="ARBA" id="ARBA00023170"/>
    </source>
</evidence>
<dbReference type="HOGENOM" id="CLU_009579_3_3_1"/>
<dbReference type="PANTHER" id="PTHR24240">
    <property type="entry name" value="OPSIN"/>
    <property type="match status" value="1"/>
</dbReference>
<proteinExistence type="predicted"/>
<feature type="transmembrane region" description="Helical" evidence="8">
    <location>
        <begin position="266"/>
        <end position="288"/>
    </location>
</feature>
<keyword evidence="7" id="KW-0807">Transducer</keyword>
<gene>
    <name evidence="10" type="ORF">TRIADDRAFT_53608</name>
</gene>
<keyword evidence="2 8" id="KW-0812">Transmembrane</keyword>
<dbReference type="SUPFAM" id="SSF81321">
    <property type="entry name" value="Family A G protein-coupled receptor-like"/>
    <property type="match status" value="1"/>
</dbReference>
<evidence type="ECO:0000256" key="4">
    <source>
        <dbReference type="ARBA" id="ARBA00023040"/>
    </source>
</evidence>
<dbReference type="Gene3D" id="1.20.1070.10">
    <property type="entry name" value="Rhodopsin 7-helix transmembrane proteins"/>
    <property type="match status" value="1"/>
</dbReference>
<sequence length="318" mass="36508">MVNDTTSNITSQSYSTVTVISVLSYVILMIVTVSGNALALRVFHRYVELRTPVNYLLINLAIADILKGGIQDGLVLCGLLTPDWGYNRVICNVSGFMLSAFHVGTIFTLTLTGIFRYLIVVNSMKHWITRKVVVAAILVIWLYACLIAFLPILGWNHYTYDKMQLLCLPNITMEISYPIFAITVDIMVPIFLLGYCYLRVYMVMRQNMRRTTVTLHGKTRSRSYSRLHKREVQMTRMMFSVYLAFVICYIPYVIQAYVLIPLQIDVPNVIVFLTGYILNTNSAINPFLYGFTSEKFRQVYSAYLCCLFSCRKRVMPSR</sequence>
<dbReference type="InterPro" id="IPR000276">
    <property type="entry name" value="GPCR_Rhodpsn"/>
</dbReference>
<dbReference type="EMBL" id="DS985242">
    <property type="protein sequence ID" value="EDV27668.1"/>
    <property type="molecule type" value="Genomic_DNA"/>
</dbReference>
<feature type="transmembrane region" description="Helical" evidence="8">
    <location>
        <begin position="175"/>
        <end position="198"/>
    </location>
</feature>
<evidence type="ECO:0000256" key="8">
    <source>
        <dbReference type="SAM" id="Phobius"/>
    </source>
</evidence>
<feature type="transmembrane region" description="Helical" evidence="8">
    <location>
        <begin position="20"/>
        <end position="43"/>
    </location>
</feature>
<dbReference type="GeneID" id="6751273"/>
<feature type="transmembrane region" description="Helical" evidence="8">
    <location>
        <begin position="239"/>
        <end position="260"/>
    </location>
</feature>
<dbReference type="FunCoup" id="B3RPP0">
    <property type="interactions" value="104"/>
</dbReference>
<dbReference type="GO" id="GO:0005886">
    <property type="term" value="C:plasma membrane"/>
    <property type="evidence" value="ECO:0000318"/>
    <property type="project" value="GO_Central"/>
</dbReference>
<keyword evidence="6" id="KW-0675">Receptor</keyword>
<evidence type="ECO:0000313" key="10">
    <source>
        <dbReference type="EMBL" id="EDV27668.1"/>
    </source>
</evidence>
<evidence type="ECO:0000256" key="3">
    <source>
        <dbReference type="ARBA" id="ARBA00022989"/>
    </source>
</evidence>
<dbReference type="GO" id="GO:0007602">
    <property type="term" value="P:phototransduction"/>
    <property type="evidence" value="ECO:0000318"/>
    <property type="project" value="GO_Central"/>
</dbReference>
<dbReference type="Pfam" id="PF00001">
    <property type="entry name" value="7tm_1"/>
    <property type="match status" value="1"/>
</dbReference>
<dbReference type="CDD" id="cd00637">
    <property type="entry name" value="7tm_classA_rhodopsin-like"/>
    <property type="match status" value="1"/>
</dbReference>
<evidence type="ECO:0000256" key="1">
    <source>
        <dbReference type="ARBA" id="ARBA00004141"/>
    </source>
</evidence>
<dbReference type="GO" id="GO:0007186">
    <property type="term" value="P:G protein-coupled receptor signaling pathway"/>
    <property type="evidence" value="ECO:0000318"/>
    <property type="project" value="GO_Central"/>
</dbReference>
<feature type="transmembrane region" description="Helical" evidence="8">
    <location>
        <begin position="101"/>
        <end position="120"/>
    </location>
</feature>
<dbReference type="OMA" id="IANIPEW"/>
<evidence type="ECO:0000256" key="2">
    <source>
        <dbReference type="ARBA" id="ARBA00022692"/>
    </source>
</evidence>
<dbReference type="eggNOG" id="KOG3656">
    <property type="taxonomic scope" value="Eukaryota"/>
</dbReference>
<dbReference type="KEGG" id="tad:TRIADDRAFT_53608"/>
<dbReference type="Proteomes" id="UP000009022">
    <property type="component" value="Unassembled WGS sequence"/>
</dbReference>
<dbReference type="PROSITE" id="PS50262">
    <property type="entry name" value="G_PROTEIN_RECEP_F1_2"/>
    <property type="match status" value="1"/>
</dbReference>
<dbReference type="PhylomeDB" id="B3RPP0"/>
<dbReference type="AlphaFoldDB" id="B3RPP0"/>
<keyword evidence="11" id="KW-1185">Reference proteome</keyword>
<accession>B3RPP0</accession>
<dbReference type="OrthoDB" id="5957092at2759"/>